<dbReference type="InterPro" id="IPR051289">
    <property type="entry name" value="LAGLIDADG_Endonuclease"/>
</dbReference>
<dbReference type="EMBL" id="PFCH01000039">
    <property type="protein sequence ID" value="PIR72745.1"/>
    <property type="molecule type" value="Genomic_DNA"/>
</dbReference>
<evidence type="ECO:0000313" key="3">
    <source>
        <dbReference type="Proteomes" id="UP000228508"/>
    </source>
</evidence>
<evidence type="ECO:0000259" key="1">
    <source>
        <dbReference type="Pfam" id="PF00961"/>
    </source>
</evidence>
<gene>
    <name evidence="2" type="ORF">COV26_02275</name>
</gene>
<dbReference type="InterPro" id="IPR027434">
    <property type="entry name" value="Homing_endonucl"/>
</dbReference>
<dbReference type="AlphaFoldDB" id="A0A2H0TKR0"/>
<name>A0A2H0TKR0_9BACT</name>
<dbReference type="Gene3D" id="3.10.28.10">
    <property type="entry name" value="Homing endonucleases"/>
    <property type="match status" value="1"/>
</dbReference>
<dbReference type="PANTHER" id="PTHR36181">
    <property type="entry name" value="INTRON-ENCODED ENDONUCLEASE AI3-RELATED"/>
    <property type="match status" value="1"/>
</dbReference>
<comment type="caution">
    <text evidence="2">The sequence shown here is derived from an EMBL/GenBank/DDBJ whole genome shotgun (WGS) entry which is preliminary data.</text>
</comment>
<feature type="domain" description="Homing endonuclease LAGLIDADG" evidence="1">
    <location>
        <begin position="15"/>
        <end position="125"/>
    </location>
</feature>
<dbReference type="InterPro" id="IPR004860">
    <property type="entry name" value="LAGLIDADG_dom"/>
</dbReference>
<reference evidence="3" key="1">
    <citation type="submission" date="2017-09" db="EMBL/GenBank/DDBJ databases">
        <title>Depth-based differentiation of microbial function through sediment-hosted aquifers and enrichment of novel symbionts in the deep terrestrial subsurface.</title>
        <authorList>
            <person name="Probst A.J."/>
            <person name="Ladd B."/>
            <person name="Jarett J.K."/>
            <person name="Geller-Mcgrath D.E."/>
            <person name="Sieber C.M.K."/>
            <person name="Emerson J.B."/>
            <person name="Anantharaman K."/>
            <person name="Thomas B.C."/>
            <person name="Malmstrom R."/>
            <person name="Stieglmeier M."/>
            <person name="Klingl A."/>
            <person name="Woyke T."/>
            <person name="Ryan C.M."/>
            <person name="Banfield J.F."/>
        </authorList>
    </citation>
    <scope>NUCLEOTIDE SEQUENCE [LARGE SCALE GENOMIC DNA]</scope>
</reference>
<sequence>MGEGRNLFMLSADYIVGLTDGEGSFTVYLHPPRKIGKYATKHYRVECHYYIKLREDELPVLKEVKKFFNCGNLYLQKEKRPNHRNCYRFEISSYEKIREVVIPFFQKHPLHSVNRKNDFDLFCKIFKIVGNKDRKSLTEEELEKIRKLKLQMHKGVPEIRKANLG</sequence>
<protein>
    <recommendedName>
        <fullName evidence="1">Homing endonuclease LAGLIDADG domain-containing protein</fullName>
    </recommendedName>
</protein>
<evidence type="ECO:0000313" key="2">
    <source>
        <dbReference type="EMBL" id="PIR72745.1"/>
    </source>
</evidence>
<dbReference type="Pfam" id="PF00961">
    <property type="entry name" value="LAGLIDADG_1"/>
    <property type="match status" value="1"/>
</dbReference>
<proteinExistence type="predicted"/>
<dbReference type="PANTHER" id="PTHR36181:SF2">
    <property type="entry name" value="INTRON-ENCODED ENDONUCLEASE AI3-RELATED"/>
    <property type="match status" value="1"/>
</dbReference>
<accession>A0A2H0TKR0</accession>
<dbReference type="Proteomes" id="UP000228508">
    <property type="component" value="Unassembled WGS sequence"/>
</dbReference>
<dbReference type="GO" id="GO:0004519">
    <property type="term" value="F:endonuclease activity"/>
    <property type="evidence" value="ECO:0007669"/>
    <property type="project" value="InterPro"/>
</dbReference>
<organism evidence="2 3">
    <name type="scientific">Candidatus Nealsonbacteria bacterium CG10_big_fil_rev_8_21_14_0_10_36_23</name>
    <dbReference type="NCBI Taxonomy" id="1974709"/>
    <lineage>
        <taxon>Bacteria</taxon>
        <taxon>Candidatus Nealsoniibacteriota</taxon>
    </lineage>
</organism>
<dbReference type="SUPFAM" id="SSF55608">
    <property type="entry name" value="Homing endonucleases"/>
    <property type="match status" value="1"/>
</dbReference>